<accession>A0ACD3SLM3</accession>
<organism evidence="1 2">
    <name type="scientific">Imbroritus primus</name>
    <dbReference type="NCBI Taxonomy" id="3058603"/>
    <lineage>
        <taxon>Bacteria</taxon>
        <taxon>Pseudomonadati</taxon>
        <taxon>Pseudomonadota</taxon>
        <taxon>Betaproteobacteria</taxon>
        <taxon>Burkholderiales</taxon>
        <taxon>Burkholderiaceae</taxon>
        <taxon>Imbroritus</taxon>
    </lineage>
</organism>
<gene>
    <name evidence="1" type="ORF">MW7_014275</name>
</gene>
<evidence type="ECO:0000313" key="2">
    <source>
        <dbReference type="Proteomes" id="UP000004277"/>
    </source>
</evidence>
<proteinExistence type="predicted"/>
<dbReference type="EMBL" id="AKCV02000025">
    <property type="protein sequence ID" value="TMS57121.1"/>
    <property type="molecule type" value="Genomic_DNA"/>
</dbReference>
<protein>
    <submittedName>
        <fullName evidence="1">DMT family transporter</fullName>
    </submittedName>
</protein>
<comment type="caution">
    <text evidence="1">The sequence shown here is derived from an EMBL/GenBank/DDBJ whole genome shotgun (WGS) entry which is preliminary data.</text>
</comment>
<evidence type="ECO:0000313" key="1">
    <source>
        <dbReference type="EMBL" id="TMS57121.1"/>
    </source>
</evidence>
<keyword evidence="2" id="KW-1185">Reference proteome</keyword>
<dbReference type="Proteomes" id="UP000004277">
    <property type="component" value="Unassembled WGS sequence"/>
</dbReference>
<sequence length="318" mass="33723">MTARSASREQAGAVVPSGTPLAGLYLRLIAMTMAAGGTFVAGRVLAQSVPHLAAATGRYLIATVCLLCLVWWREGGLPRLSPRQWLETAALGLTGVFLFNVCFFGALETLPASRTALIIALNPGMTVLAAVVLLGERLAWFRWAGMVIAFCGAALVLSHGDLATFRHEALGRGEWLMMGGAAAWTAYTLIGRGVLRTLTPLVATTYAALWGTAMLAVGAWFEPGVLDLARITPAHVAAMAYLGMLGTAFAFVSYYQGVLRIGATRTAVFSNLVPVFGVLSGVLFLRETVHWSMLAGGAVTLLGILLVNRPNHRLPVRT</sequence>
<reference evidence="1" key="1">
    <citation type="submission" date="2019-05" db="EMBL/GenBank/DDBJ databases">
        <title>Revised genome assembly of Burkholderiaceae (previously Ralstonia) sp. PBA.</title>
        <authorList>
            <person name="Gan H.M."/>
        </authorList>
    </citation>
    <scope>NUCLEOTIDE SEQUENCE</scope>
    <source>
        <strain evidence="1">PBA</strain>
    </source>
</reference>
<name>A0ACD3SLM3_9BURK</name>